<accession>A0ABQ4IJG6</accession>
<protein>
    <submittedName>
        <fullName evidence="1">Uncharacterized protein</fullName>
    </submittedName>
</protein>
<reference evidence="1 2" key="1">
    <citation type="submission" date="2021-01" db="EMBL/GenBank/DDBJ databases">
        <title>Whole genome shotgun sequence of Verrucosispora gifhornensis NBRC 16317.</title>
        <authorList>
            <person name="Komaki H."/>
            <person name="Tamura T."/>
        </authorList>
    </citation>
    <scope>NUCLEOTIDE SEQUENCE [LARGE SCALE GENOMIC DNA]</scope>
    <source>
        <strain evidence="1 2">NBRC 16317</strain>
    </source>
</reference>
<name>A0ABQ4IJG6_9ACTN</name>
<evidence type="ECO:0000313" key="1">
    <source>
        <dbReference type="EMBL" id="GIJ18038.1"/>
    </source>
</evidence>
<dbReference type="EMBL" id="BOPA01000035">
    <property type="protein sequence ID" value="GIJ18038.1"/>
    <property type="molecule type" value="Genomic_DNA"/>
</dbReference>
<comment type="caution">
    <text evidence="1">The sequence shown here is derived from an EMBL/GenBank/DDBJ whole genome shotgun (WGS) entry which is preliminary data.</text>
</comment>
<proteinExistence type="predicted"/>
<evidence type="ECO:0000313" key="2">
    <source>
        <dbReference type="Proteomes" id="UP000647860"/>
    </source>
</evidence>
<dbReference type="Proteomes" id="UP000647860">
    <property type="component" value="Unassembled WGS sequence"/>
</dbReference>
<sequence>MMRQRRVTGIPRSAWMRPVPAVRAIGKNIVSVISDRLSLLGLHPFDHPDLFPRFDGEARLGVRSGMGGCSCPFAGSVFVVLLNTHDLRTGGPVTGHHIHTCSIIIANCDRRTLLSCALVAGGVR</sequence>
<gene>
    <name evidence="1" type="ORF">Vgi01_47220</name>
</gene>
<keyword evidence="2" id="KW-1185">Reference proteome</keyword>
<organism evidence="1 2">
    <name type="scientific">Micromonospora gifhornensis</name>
    <dbReference type="NCBI Taxonomy" id="84594"/>
    <lineage>
        <taxon>Bacteria</taxon>
        <taxon>Bacillati</taxon>
        <taxon>Actinomycetota</taxon>
        <taxon>Actinomycetes</taxon>
        <taxon>Micromonosporales</taxon>
        <taxon>Micromonosporaceae</taxon>
        <taxon>Micromonospora</taxon>
    </lineage>
</organism>